<evidence type="ECO:0000259" key="3">
    <source>
        <dbReference type="Pfam" id="PF02463"/>
    </source>
</evidence>
<dbReference type="InterPro" id="IPR003395">
    <property type="entry name" value="RecF/RecN/SMC_N"/>
</dbReference>
<feature type="domain" description="RecF/RecN/SMC N-terminal" evidence="3">
    <location>
        <begin position="6"/>
        <end position="139"/>
    </location>
</feature>
<gene>
    <name evidence="4" type="ORF">IFJ97_05490</name>
</gene>
<feature type="compositionally biased region" description="Basic and acidic residues" evidence="2">
    <location>
        <begin position="429"/>
        <end position="448"/>
    </location>
</feature>
<dbReference type="SUPFAM" id="SSF52540">
    <property type="entry name" value="P-loop containing nucleoside triphosphate hydrolases"/>
    <property type="match status" value="1"/>
</dbReference>
<dbReference type="Proteomes" id="UP000598633">
    <property type="component" value="Unassembled WGS sequence"/>
</dbReference>
<protein>
    <submittedName>
        <fullName evidence="4">AAA family ATPase</fullName>
    </submittedName>
</protein>
<feature type="compositionally biased region" description="Basic and acidic residues" evidence="2">
    <location>
        <begin position="457"/>
        <end position="484"/>
    </location>
</feature>
<feature type="coiled-coil region" evidence="1">
    <location>
        <begin position="170"/>
        <end position="369"/>
    </location>
</feature>
<dbReference type="Gene3D" id="1.10.287.1490">
    <property type="match status" value="1"/>
</dbReference>
<keyword evidence="1" id="KW-0175">Coiled coil</keyword>
<reference evidence="4 5" key="1">
    <citation type="submission" date="2020-08" db="EMBL/GenBank/DDBJ databases">
        <title>Acidobacteriota in marine sediments use diverse sulfur dissimilation pathways.</title>
        <authorList>
            <person name="Wasmund K."/>
        </authorList>
    </citation>
    <scope>NUCLEOTIDE SEQUENCE [LARGE SCALE GENOMIC DNA]</scope>
    <source>
        <strain evidence="4">MAG AM3-A</strain>
    </source>
</reference>
<evidence type="ECO:0000313" key="5">
    <source>
        <dbReference type="Proteomes" id="UP000598633"/>
    </source>
</evidence>
<dbReference type="EMBL" id="JACXWA010000090">
    <property type="protein sequence ID" value="MBD3870797.1"/>
    <property type="molecule type" value="Genomic_DNA"/>
</dbReference>
<name>A0A8J7CEU2_9BACT</name>
<dbReference type="InterPro" id="IPR027417">
    <property type="entry name" value="P-loop_NTPase"/>
</dbReference>
<sequence>MARIRLRSVKLTGFKSFPDEVELAFPGKVSAIIGPNGCGKSNLVDAILWVLGEQSPSLMRLKQMGDVVFSGASSRPASGAAEVTLVLQSDDGHWKETDGCLEVRRRVFKTGPSDYRLNGRSVRLKDIFDELAEVGLSTRAYSIIEQGRVGQVLSARPIDRRVLLEEAAGITRYKARKHEAELKLEHTRQNLLRLEDVIGEVMRTLRQIKRQAKQAERHQKLENELRDHLQRLFTIDAHLLDGQRSDIQKRRAQAQNEVAAAAAALAGSDADLGRARRELETGRSETESAREEVATLLGSRERLEAFLERSADLLDNLRASLDHTRNESATLRSSRGSLENRIAEARLRAETLQAELETVRKGVAEADETHLKSDTHRAEAEQQTAQLRQDLLRTISTLTGSRNRLGDLERERDRLTYAVGQLAQDRKRLEERHEELGGTVREAADRSRGASQIAEELASRRRELSDQRARLRDEASSAKQEAESLGHTLWELRHRLQGVEREIARHAAATEQLGSLAPAEQMAGQLGDYLHPAADLAPILDRVWREWLELPVVRTTTLSPEQIETLAGLAGIEP</sequence>
<organism evidence="4 5">
    <name type="scientific">Candidatus Sulfomarinibacter kjeldsenii</name>
    <dbReference type="NCBI Taxonomy" id="2885994"/>
    <lineage>
        <taxon>Bacteria</taxon>
        <taxon>Pseudomonadati</taxon>
        <taxon>Acidobacteriota</taxon>
        <taxon>Thermoanaerobaculia</taxon>
        <taxon>Thermoanaerobaculales</taxon>
        <taxon>Candidatus Sulfomarinibacteraceae</taxon>
        <taxon>Candidatus Sulfomarinibacter</taxon>
    </lineage>
</organism>
<dbReference type="Pfam" id="PF02463">
    <property type="entry name" value="SMC_N"/>
    <property type="match status" value="1"/>
</dbReference>
<dbReference type="PANTHER" id="PTHR18937">
    <property type="entry name" value="STRUCTURAL MAINTENANCE OF CHROMOSOMES SMC FAMILY MEMBER"/>
    <property type="match status" value="1"/>
</dbReference>
<evidence type="ECO:0000313" key="4">
    <source>
        <dbReference type="EMBL" id="MBD3870797.1"/>
    </source>
</evidence>
<proteinExistence type="predicted"/>
<feature type="region of interest" description="Disordered" evidence="2">
    <location>
        <begin position="429"/>
        <end position="484"/>
    </location>
</feature>
<comment type="caution">
    <text evidence="4">The sequence shown here is derived from an EMBL/GenBank/DDBJ whole genome shotgun (WGS) entry which is preliminary data.</text>
</comment>
<dbReference type="AlphaFoldDB" id="A0A8J7CEU2"/>
<accession>A0A8J7CEU2</accession>
<evidence type="ECO:0000256" key="2">
    <source>
        <dbReference type="SAM" id="MobiDB-lite"/>
    </source>
</evidence>
<dbReference type="Gene3D" id="3.40.50.300">
    <property type="entry name" value="P-loop containing nucleotide triphosphate hydrolases"/>
    <property type="match status" value="1"/>
</dbReference>
<evidence type="ECO:0000256" key="1">
    <source>
        <dbReference type="SAM" id="Coils"/>
    </source>
</evidence>